<dbReference type="STRING" id="53326.A0A016UMK8"/>
<dbReference type="Proteomes" id="UP000024635">
    <property type="component" value="Unassembled WGS sequence"/>
</dbReference>
<evidence type="ECO:0000313" key="1">
    <source>
        <dbReference type="EMBL" id="EYC16614.1"/>
    </source>
</evidence>
<sequence length="170" mass="19405">MSHNIFAGGFIESDYVMDQLYEQEQTKVSETVPTTLRQEARPPIPSHYVDKEMHSFIVVGENRNQQVNMFSMHTFSRAYVIAISTFYLMSIVKQSLVKEFSSTGRRTPLVGNPISADELRKRVDALDNSVYSPIIVNGKLYFINLDNDTRTARSSTDVDDNIRTEILMKS</sequence>
<reference evidence="2" key="1">
    <citation type="journal article" date="2015" name="Nat. Genet.">
        <title>The genome and transcriptome of the zoonotic hookworm Ancylostoma ceylanicum identify infection-specific gene families.</title>
        <authorList>
            <person name="Schwarz E.M."/>
            <person name="Hu Y."/>
            <person name="Antoshechkin I."/>
            <person name="Miller M.M."/>
            <person name="Sternberg P.W."/>
            <person name="Aroian R.V."/>
        </authorList>
    </citation>
    <scope>NUCLEOTIDE SEQUENCE</scope>
    <source>
        <strain evidence="2">HY135</strain>
    </source>
</reference>
<protein>
    <submittedName>
        <fullName evidence="1">Uncharacterized protein</fullName>
    </submittedName>
</protein>
<dbReference type="OrthoDB" id="5829559at2759"/>
<keyword evidence="2" id="KW-1185">Reference proteome</keyword>
<gene>
    <name evidence="1" type="primary">Acey_s0033.g2748</name>
    <name evidence="1" type="ORF">Y032_0033g2748</name>
</gene>
<accession>A0A016UMK8</accession>
<dbReference type="EMBL" id="JARK01001369">
    <property type="protein sequence ID" value="EYC16614.1"/>
    <property type="molecule type" value="Genomic_DNA"/>
</dbReference>
<evidence type="ECO:0000313" key="2">
    <source>
        <dbReference type="Proteomes" id="UP000024635"/>
    </source>
</evidence>
<organism evidence="1 2">
    <name type="scientific">Ancylostoma ceylanicum</name>
    <dbReference type="NCBI Taxonomy" id="53326"/>
    <lineage>
        <taxon>Eukaryota</taxon>
        <taxon>Metazoa</taxon>
        <taxon>Ecdysozoa</taxon>
        <taxon>Nematoda</taxon>
        <taxon>Chromadorea</taxon>
        <taxon>Rhabditida</taxon>
        <taxon>Rhabditina</taxon>
        <taxon>Rhabditomorpha</taxon>
        <taxon>Strongyloidea</taxon>
        <taxon>Ancylostomatidae</taxon>
        <taxon>Ancylostomatinae</taxon>
        <taxon>Ancylostoma</taxon>
    </lineage>
</organism>
<name>A0A016UMK8_9BILA</name>
<proteinExistence type="predicted"/>
<dbReference type="AlphaFoldDB" id="A0A016UMK8"/>
<comment type="caution">
    <text evidence="1">The sequence shown here is derived from an EMBL/GenBank/DDBJ whole genome shotgun (WGS) entry which is preliminary data.</text>
</comment>